<reference evidence="2 3" key="1">
    <citation type="submission" date="2019-02" db="EMBL/GenBank/DDBJ databases">
        <title>Deep-cultivation of Planctomycetes and their phenomic and genomic characterization uncovers novel biology.</title>
        <authorList>
            <person name="Wiegand S."/>
            <person name="Jogler M."/>
            <person name="Boedeker C."/>
            <person name="Pinto D."/>
            <person name="Vollmers J."/>
            <person name="Rivas-Marin E."/>
            <person name="Kohn T."/>
            <person name="Peeters S.H."/>
            <person name="Heuer A."/>
            <person name="Rast P."/>
            <person name="Oberbeckmann S."/>
            <person name="Bunk B."/>
            <person name="Jeske O."/>
            <person name="Meyerdierks A."/>
            <person name="Storesund J.E."/>
            <person name="Kallscheuer N."/>
            <person name="Luecker S."/>
            <person name="Lage O.M."/>
            <person name="Pohl T."/>
            <person name="Merkel B.J."/>
            <person name="Hornburger P."/>
            <person name="Mueller R.-W."/>
            <person name="Bruemmer F."/>
            <person name="Labrenz M."/>
            <person name="Spormann A.M."/>
            <person name="Op den Camp H."/>
            <person name="Overmann J."/>
            <person name="Amann R."/>
            <person name="Jetten M.S.M."/>
            <person name="Mascher T."/>
            <person name="Medema M.H."/>
            <person name="Devos D.P."/>
            <person name="Kaster A.-K."/>
            <person name="Ovreas L."/>
            <person name="Rohde M."/>
            <person name="Galperin M.Y."/>
            <person name="Jogler C."/>
        </authorList>
    </citation>
    <scope>NUCLEOTIDE SEQUENCE [LARGE SCALE GENOMIC DNA]</scope>
    <source>
        <strain evidence="2 3">K22_7</strain>
    </source>
</reference>
<dbReference type="AlphaFoldDB" id="A0A517NG51"/>
<evidence type="ECO:0000256" key="1">
    <source>
        <dbReference type="SAM" id="MobiDB-lite"/>
    </source>
</evidence>
<dbReference type="EMBL" id="CP036525">
    <property type="protein sequence ID" value="QDT06106.1"/>
    <property type="molecule type" value="Genomic_DNA"/>
</dbReference>
<proteinExistence type="predicted"/>
<accession>A0A517NG51</accession>
<dbReference type="KEGG" id="rlc:K227x_45130"/>
<gene>
    <name evidence="2" type="ORF">K227x_45130</name>
</gene>
<name>A0A517NG51_9BACT</name>
<feature type="region of interest" description="Disordered" evidence="1">
    <location>
        <begin position="1"/>
        <end position="22"/>
    </location>
</feature>
<evidence type="ECO:0000313" key="2">
    <source>
        <dbReference type="EMBL" id="QDT06106.1"/>
    </source>
</evidence>
<sequence length="99" mass="11129">MQWKNERVESAQSTCGERDVGGIGVIGSGGPARLQRPVFPKWGAKGWSDSWECCFPAEYSEVRLSESDSENLEGQQYKPTSEWFRVVSALEMDHLSVFI</sequence>
<protein>
    <submittedName>
        <fullName evidence="2">Uncharacterized protein</fullName>
    </submittedName>
</protein>
<organism evidence="2 3">
    <name type="scientific">Rubripirellula lacrimiformis</name>
    <dbReference type="NCBI Taxonomy" id="1930273"/>
    <lineage>
        <taxon>Bacteria</taxon>
        <taxon>Pseudomonadati</taxon>
        <taxon>Planctomycetota</taxon>
        <taxon>Planctomycetia</taxon>
        <taxon>Pirellulales</taxon>
        <taxon>Pirellulaceae</taxon>
        <taxon>Rubripirellula</taxon>
    </lineage>
</organism>
<evidence type="ECO:0000313" key="3">
    <source>
        <dbReference type="Proteomes" id="UP000318538"/>
    </source>
</evidence>
<keyword evidence="3" id="KW-1185">Reference proteome</keyword>
<dbReference type="Proteomes" id="UP000318538">
    <property type="component" value="Chromosome"/>
</dbReference>